<dbReference type="PROSITE" id="PS50106">
    <property type="entry name" value="PDZ"/>
    <property type="match status" value="1"/>
</dbReference>
<evidence type="ECO:0000256" key="6">
    <source>
        <dbReference type="ARBA" id="ARBA00022825"/>
    </source>
</evidence>
<dbReference type="GO" id="GO:0004252">
    <property type="term" value="F:serine-type endopeptidase activity"/>
    <property type="evidence" value="ECO:0007669"/>
    <property type="project" value="InterPro"/>
</dbReference>
<evidence type="ECO:0000259" key="7">
    <source>
        <dbReference type="PROSITE" id="PS50106"/>
    </source>
</evidence>
<dbReference type="Gene3D" id="2.30.42.10">
    <property type="match status" value="1"/>
</dbReference>
<evidence type="ECO:0000256" key="5">
    <source>
        <dbReference type="ARBA" id="ARBA00022801"/>
    </source>
</evidence>
<name>A0A1J5SSF8_9ZZZZ</name>
<dbReference type="PANTHER" id="PTHR22939">
    <property type="entry name" value="SERINE PROTEASE FAMILY S1C HTRA-RELATED"/>
    <property type="match status" value="1"/>
</dbReference>
<dbReference type="SMART" id="SM00228">
    <property type="entry name" value="PDZ"/>
    <property type="match status" value="1"/>
</dbReference>
<keyword evidence="4" id="KW-0677">Repeat</keyword>
<dbReference type="CDD" id="cd10839">
    <property type="entry name" value="cpPDZ1_DegP-like"/>
    <property type="match status" value="1"/>
</dbReference>
<dbReference type="PANTHER" id="PTHR22939:SF129">
    <property type="entry name" value="SERINE PROTEASE HTRA2, MITOCHONDRIAL"/>
    <property type="match status" value="1"/>
</dbReference>
<dbReference type="PRINTS" id="PR00834">
    <property type="entry name" value="PROTEASES2C"/>
</dbReference>
<gene>
    <name evidence="8" type="primary">degQ_2</name>
    <name evidence="8" type="ORF">GALL_69160</name>
</gene>
<dbReference type="Gene3D" id="2.40.10.120">
    <property type="match status" value="1"/>
</dbReference>
<evidence type="ECO:0000256" key="2">
    <source>
        <dbReference type="ARBA" id="ARBA00022670"/>
    </source>
</evidence>
<dbReference type="InterPro" id="IPR036034">
    <property type="entry name" value="PDZ_sf"/>
</dbReference>
<comment type="similarity">
    <text evidence="1">Belongs to the peptidase S1C family.</text>
</comment>
<evidence type="ECO:0000256" key="1">
    <source>
        <dbReference type="ARBA" id="ARBA00010541"/>
    </source>
</evidence>
<evidence type="ECO:0000256" key="4">
    <source>
        <dbReference type="ARBA" id="ARBA00022737"/>
    </source>
</evidence>
<proteinExistence type="inferred from homology"/>
<keyword evidence="2 8" id="KW-0645">Protease</keyword>
<protein>
    <submittedName>
        <fullName evidence="8">Periplasmic pH-dependent serine endoprotease DegQ</fullName>
        <ecNumber evidence="8">3.4.21.107</ecNumber>
    </submittedName>
</protein>
<organism evidence="8">
    <name type="scientific">mine drainage metagenome</name>
    <dbReference type="NCBI Taxonomy" id="410659"/>
    <lineage>
        <taxon>unclassified sequences</taxon>
        <taxon>metagenomes</taxon>
        <taxon>ecological metagenomes</taxon>
    </lineage>
</organism>
<dbReference type="EC" id="3.4.21.107" evidence="8"/>
<dbReference type="FunFam" id="2.40.10.10:FF:000001">
    <property type="entry name" value="Periplasmic serine protease DegS"/>
    <property type="match status" value="1"/>
</dbReference>
<dbReference type="NCBIfam" id="TIGR02037">
    <property type="entry name" value="degP_htrA_DO"/>
    <property type="match status" value="1"/>
</dbReference>
<dbReference type="EMBL" id="MLJW01000020">
    <property type="protein sequence ID" value="OIR11423.1"/>
    <property type="molecule type" value="Genomic_DNA"/>
</dbReference>
<comment type="caution">
    <text evidence="8">The sequence shown here is derived from an EMBL/GenBank/DDBJ whole genome shotgun (WGS) entry which is preliminary data.</text>
</comment>
<dbReference type="InterPro" id="IPR001940">
    <property type="entry name" value="Peptidase_S1C"/>
</dbReference>
<evidence type="ECO:0000256" key="3">
    <source>
        <dbReference type="ARBA" id="ARBA00022729"/>
    </source>
</evidence>
<dbReference type="Pfam" id="PF13365">
    <property type="entry name" value="Trypsin_2"/>
    <property type="match status" value="1"/>
</dbReference>
<dbReference type="GO" id="GO:0006508">
    <property type="term" value="P:proteolysis"/>
    <property type="evidence" value="ECO:0007669"/>
    <property type="project" value="UniProtKB-KW"/>
</dbReference>
<dbReference type="InterPro" id="IPR001478">
    <property type="entry name" value="PDZ"/>
</dbReference>
<keyword evidence="5 8" id="KW-0378">Hydrolase</keyword>
<reference evidence="8" key="1">
    <citation type="submission" date="2016-10" db="EMBL/GenBank/DDBJ databases">
        <title>Sequence of Gallionella enrichment culture.</title>
        <authorList>
            <person name="Poehlein A."/>
            <person name="Muehling M."/>
            <person name="Daniel R."/>
        </authorList>
    </citation>
    <scope>NUCLEOTIDE SEQUENCE</scope>
</reference>
<evidence type="ECO:0000313" key="8">
    <source>
        <dbReference type="EMBL" id="OIR11423.1"/>
    </source>
</evidence>
<accession>A0A1J5SSF8</accession>
<sequence>MRKFWLLFAQATTVGLAMLFVIHTLRPSLLPNAARSGVVTLYENNIGSSGELPAEGFSKAAQKVMPAVVNIFTSSEVKAPTAPFMDDPRFRFFFGDEFDNNVPQQSSSLGSGVIVSHDGYILTNHHVIESADQIEVALSDGRTAKGHIVGSDPDTDLAVIKVDIGSNLPAITFGQSDQAHVGDIVLAVGNPFGVGQTVTMGIVSALKRNHLGLSTFENFIQTDAAINPGNSGGALVDSEGNLLGINSAIYSPNGGSLGIGFAIPVSTAKKIMEQIIQNGSVIRGWIGVAVQDLTPELLESFKLGDVKGVLIAEVVRGSPADKAGVKAGDILLSIADKPLTDSTIMLETISSLPPGKVTMLKLLRNQSEVVVQVKVGKRPKAKAQE</sequence>
<dbReference type="InterPro" id="IPR009003">
    <property type="entry name" value="Peptidase_S1_PA"/>
</dbReference>
<keyword evidence="6" id="KW-0720">Serine protease</keyword>
<dbReference type="Pfam" id="PF13180">
    <property type="entry name" value="PDZ_2"/>
    <property type="match status" value="1"/>
</dbReference>
<keyword evidence="3" id="KW-0732">Signal</keyword>
<dbReference type="AlphaFoldDB" id="A0A1J5SSF8"/>
<feature type="domain" description="PDZ" evidence="7">
    <location>
        <begin position="283"/>
        <end position="343"/>
    </location>
</feature>
<dbReference type="SUPFAM" id="SSF50156">
    <property type="entry name" value="PDZ domain-like"/>
    <property type="match status" value="1"/>
</dbReference>
<dbReference type="InterPro" id="IPR011782">
    <property type="entry name" value="Pept_S1C_Do"/>
</dbReference>
<dbReference type="SUPFAM" id="SSF50494">
    <property type="entry name" value="Trypsin-like serine proteases"/>
    <property type="match status" value="1"/>
</dbReference>